<dbReference type="AlphaFoldDB" id="A0A0A9HF70"/>
<evidence type="ECO:0000313" key="1">
    <source>
        <dbReference type="EMBL" id="JAE35407.1"/>
    </source>
</evidence>
<reference evidence="1" key="2">
    <citation type="journal article" date="2015" name="Data Brief">
        <title>Shoot transcriptome of the giant reed, Arundo donax.</title>
        <authorList>
            <person name="Barrero R.A."/>
            <person name="Guerrero F.D."/>
            <person name="Moolhuijzen P."/>
            <person name="Goolsby J.A."/>
            <person name="Tidwell J."/>
            <person name="Bellgard S.E."/>
            <person name="Bellgard M.I."/>
        </authorList>
    </citation>
    <scope>NUCLEOTIDE SEQUENCE</scope>
    <source>
        <tissue evidence="1">Shoot tissue taken approximately 20 cm above the soil surface</tissue>
    </source>
</reference>
<proteinExistence type="predicted"/>
<protein>
    <submittedName>
        <fullName evidence="1">Uncharacterized protein</fullName>
    </submittedName>
</protein>
<name>A0A0A9HF70_ARUDO</name>
<dbReference type="EMBL" id="GBRH01162489">
    <property type="protein sequence ID" value="JAE35407.1"/>
    <property type="molecule type" value="Transcribed_RNA"/>
</dbReference>
<accession>A0A0A9HF70</accession>
<reference evidence="1" key="1">
    <citation type="submission" date="2014-09" db="EMBL/GenBank/DDBJ databases">
        <authorList>
            <person name="Magalhaes I.L.F."/>
            <person name="Oliveira U."/>
            <person name="Santos F.R."/>
            <person name="Vidigal T.H.D.A."/>
            <person name="Brescovit A.D."/>
            <person name="Santos A.J."/>
        </authorList>
    </citation>
    <scope>NUCLEOTIDE SEQUENCE</scope>
    <source>
        <tissue evidence="1">Shoot tissue taken approximately 20 cm above the soil surface</tissue>
    </source>
</reference>
<sequence length="75" mass="8170">MLYVPLAARLGIQIRSQFQTIVCTADVLYSLHGQDTDVKSSAGVSAEFVVEIVFVVTKENTAVKSIGVLNHLFQC</sequence>
<organism evidence="1">
    <name type="scientific">Arundo donax</name>
    <name type="common">Giant reed</name>
    <name type="synonym">Donax arundinaceus</name>
    <dbReference type="NCBI Taxonomy" id="35708"/>
    <lineage>
        <taxon>Eukaryota</taxon>
        <taxon>Viridiplantae</taxon>
        <taxon>Streptophyta</taxon>
        <taxon>Embryophyta</taxon>
        <taxon>Tracheophyta</taxon>
        <taxon>Spermatophyta</taxon>
        <taxon>Magnoliopsida</taxon>
        <taxon>Liliopsida</taxon>
        <taxon>Poales</taxon>
        <taxon>Poaceae</taxon>
        <taxon>PACMAD clade</taxon>
        <taxon>Arundinoideae</taxon>
        <taxon>Arundineae</taxon>
        <taxon>Arundo</taxon>
    </lineage>
</organism>